<organism evidence="1 2">
    <name type="scientific">Calothrix parietina FACHB-288</name>
    <dbReference type="NCBI Taxonomy" id="2692896"/>
    <lineage>
        <taxon>Bacteria</taxon>
        <taxon>Bacillati</taxon>
        <taxon>Cyanobacteriota</taxon>
        <taxon>Cyanophyceae</taxon>
        <taxon>Nostocales</taxon>
        <taxon>Calotrichaceae</taxon>
        <taxon>Calothrix</taxon>
    </lineage>
</organism>
<reference evidence="1 2" key="1">
    <citation type="journal article" date="2020" name="ISME J.">
        <title>Comparative genomics reveals insights into cyanobacterial evolution and habitat adaptation.</title>
        <authorList>
            <person name="Chen M.Y."/>
            <person name="Teng W.K."/>
            <person name="Zhao L."/>
            <person name="Hu C.X."/>
            <person name="Zhou Y.K."/>
            <person name="Han B.P."/>
            <person name="Song L.R."/>
            <person name="Shu W.S."/>
        </authorList>
    </citation>
    <scope>NUCLEOTIDE SEQUENCE [LARGE SCALE GENOMIC DNA]</scope>
    <source>
        <strain evidence="1 2">FACHB-288</strain>
    </source>
</reference>
<keyword evidence="2" id="KW-1185">Reference proteome</keyword>
<sequence length="50" mass="5894">MTNSCHPLKPILLIFIWFGFFLPTYLEQIEKSVIWDKGDRLCYFSLNAIA</sequence>
<evidence type="ECO:0000313" key="2">
    <source>
        <dbReference type="Proteomes" id="UP000658514"/>
    </source>
</evidence>
<name>A0ABR8AFJ1_9CYAN</name>
<dbReference type="EMBL" id="JACJQH010000045">
    <property type="protein sequence ID" value="MBD2198688.1"/>
    <property type="molecule type" value="Genomic_DNA"/>
</dbReference>
<gene>
    <name evidence="1" type="ORF">H6G24_24935</name>
</gene>
<protein>
    <submittedName>
        <fullName evidence="1">Uncharacterized protein</fullName>
    </submittedName>
</protein>
<accession>A0ABR8AFJ1</accession>
<dbReference type="Proteomes" id="UP000658514">
    <property type="component" value="Unassembled WGS sequence"/>
</dbReference>
<proteinExistence type="predicted"/>
<dbReference type="RefSeq" id="WP_190549821.1">
    <property type="nucleotide sequence ID" value="NZ_CAWPNO010000079.1"/>
</dbReference>
<comment type="caution">
    <text evidence="1">The sequence shown here is derived from an EMBL/GenBank/DDBJ whole genome shotgun (WGS) entry which is preliminary data.</text>
</comment>
<evidence type="ECO:0000313" key="1">
    <source>
        <dbReference type="EMBL" id="MBD2198688.1"/>
    </source>
</evidence>